<feature type="coiled-coil region" evidence="1">
    <location>
        <begin position="500"/>
        <end position="527"/>
    </location>
</feature>
<comment type="caution">
    <text evidence="2">The sequence shown here is derived from an EMBL/GenBank/DDBJ whole genome shotgun (WGS) entry which is preliminary data.</text>
</comment>
<keyword evidence="3" id="KW-1185">Reference proteome</keyword>
<feature type="coiled-coil region" evidence="1">
    <location>
        <begin position="168"/>
        <end position="202"/>
    </location>
</feature>
<dbReference type="EMBL" id="CVMV01000016">
    <property type="protein sequence ID" value="CRG93450.1"/>
    <property type="molecule type" value="Genomic_DNA"/>
</dbReference>
<dbReference type="OrthoDB" id="372094at2759"/>
<feature type="coiled-coil region" evidence="1">
    <location>
        <begin position="315"/>
        <end position="373"/>
    </location>
</feature>
<dbReference type="VEuPathDB" id="PlasmoDB:PGAL8A_00115600"/>
<dbReference type="GeneID" id="39729681"/>
<dbReference type="OMA" id="YIITINE"/>
<evidence type="ECO:0000313" key="3">
    <source>
        <dbReference type="Proteomes" id="UP000220797"/>
    </source>
</evidence>
<proteinExistence type="predicted"/>
<name>A0A1J1GQY4_PLAGA</name>
<dbReference type="RefSeq" id="XP_028526272.1">
    <property type="nucleotide sequence ID" value="XM_028674376.1"/>
</dbReference>
<feature type="coiled-coil region" evidence="1">
    <location>
        <begin position="12"/>
        <end position="46"/>
    </location>
</feature>
<reference evidence="2" key="1">
    <citation type="submission" date="2015-04" db="EMBL/GenBank/DDBJ databases">
        <authorList>
            <consortium name="Pathogen Informatics"/>
        </authorList>
    </citation>
    <scope>NUCLEOTIDE SEQUENCE [LARGE SCALE GENOMIC DNA]</scope>
    <source>
        <strain evidence="2">8A</strain>
    </source>
</reference>
<protein>
    <submittedName>
        <fullName evidence="2">Uncharacterized protein</fullName>
    </submittedName>
</protein>
<evidence type="ECO:0000313" key="2">
    <source>
        <dbReference type="EMBL" id="CRG93450.1"/>
    </source>
</evidence>
<accession>A0A1J1GQY4</accession>
<dbReference type="Proteomes" id="UP000220797">
    <property type="component" value="Unassembled WGS sequence"/>
</dbReference>
<gene>
    <name evidence="2" type="ORF">PGAL8A_00115600</name>
</gene>
<evidence type="ECO:0000256" key="1">
    <source>
        <dbReference type="SAM" id="Coils"/>
    </source>
</evidence>
<sequence length="531" mass="63679">MSYLLDDKKILLKDILCKNENLKTENENIELENKAFLCLIEKYEEKKNFLKILEYIHYICICLYNYENNLNYNVPHKEFLNRLIEFLDESILNYKNIMKKILLKEECINSQNKNIIENNDYKKELDNNDNSVNYNEVKNKVYKENIEDIITCKKNSINVKLNKTNSDINTCIDDIDKINHERNILENEIQKKTTNLEHQESSTSKLNMDKENKEIKYEIENNIDNSEKKCSNNLINERNICLYWNKEETKDEFYFTQIYKKNENINNTYLNLKEKQQLTLNEIEKLKNEIKKITLYYENTKILINSVICQSKIFLFELDEEIKNYKIKKETIKSDNFLIKKSNSINDFYNAILNKQKMKIEDVKKTNETLLNLYKKKFANINYIISINENINNVDFLYLNVLINNKKLNYDKLMKEHEKNYSYLRKLLNEMNNIHKNIKESEKKEKEILANIEKNNCSLNDMDKLIIELTNKIDNTTNLSNKINQKENNDILNECSILECIQLNKDISNLEKKIKSYQRKIDIIKNIKIKK</sequence>
<dbReference type="AlphaFoldDB" id="A0A1J1GQY4"/>
<keyword evidence="1" id="KW-0175">Coiled coil</keyword>
<organism evidence="2 3">
    <name type="scientific">Plasmodium gallinaceum</name>
    <dbReference type="NCBI Taxonomy" id="5849"/>
    <lineage>
        <taxon>Eukaryota</taxon>
        <taxon>Sar</taxon>
        <taxon>Alveolata</taxon>
        <taxon>Apicomplexa</taxon>
        <taxon>Aconoidasida</taxon>
        <taxon>Haemosporida</taxon>
        <taxon>Plasmodiidae</taxon>
        <taxon>Plasmodium</taxon>
        <taxon>Plasmodium (Haemamoeba)</taxon>
    </lineage>
</organism>